<dbReference type="InterPro" id="IPR001849">
    <property type="entry name" value="PH_domain"/>
</dbReference>
<proteinExistence type="predicted"/>
<comment type="caution">
    <text evidence="6">The sequence shown here is derived from an EMBL/GenBank/DDBJ whole genome shotgun (WGS) entry which is preliminary data.</text>
</comment>
<feature type="domain" description="WW" evidence="4">
    <location>
        <begin position="62"/>
        <end position="95"/>
    </location>
</feature>
<dbReference type="CDD" id="cd00048">
    <property type="entry name" value="DSRM_SF"/>
    <property type="match status" value="1"/>
</dbReference>
<dbReference type="Proteomes" id="UP000688947">
    <property type="component" value="Unassembled WGS sequence"/>
</dbReference>
<sequence length="696" mass="76044">MRTPYAGAESADRLDSYASAAGLMQLSSAVIAADAADAGTNNDGITSNNNSNISDSSSSADASLPPGWQRIVHGSGLPCYVHGGLGVVCWTRPYPLDVGGALSQPELHRLVKQHVPPLSIFAPGSNIADRRRKDKLSAMDAAAATTALNSQEPSSQVQTKKRKLDAVPKDQQSMTLEELKTLPIGDPRVLQLSIKTPAQVLQEYQNRNRGVSINYNTMPVEGDGVKLFKTIVTTGSTVAEGVASTKKIAKQLGAQQLLAMLHERTARKYHEVAEMYNSSMKGQPVIAESSTYGPAASVRNDDRGGNVDPRLQRSGNGSNRMRRARRSPPNQEYDAGYRGNEVDRRMNAPPHWSGYNQQSMQLAGPWTGGGPQVDMDNVGPERVVVYSQTPNGNRGNYGGGQYYNAGNAGNAWEGYPNVGHAPHQNLPRAYSQQQYNGAYGETQPPGNRPYGFGNYHSRSSDHPNTSTPIERVTMEGFLLVFAKERTAQVQYCVLEQGMLRCFDQPGGVLREAVGLTRHRIRVQPLFSDNAGVCPNRFAVHALEVKRNDLAGAFVAAGKCEKTYYFAAATSKTMIKWANAIHNWRRHAFDDPTSSALSVHDAITNKAMKTPDAKRRGVLLETQRLNLVNLANRFDVKLVTASTSTEKKYGGLFRSPSFHISSTFKDPAEIKTSRSSFPVISWLPERIFSLRPNLLGR</sequence>
<dbReference type="GO" id="GO:0003725">
    <property type="term" value="F:double-stranded RNA binding"/>
    <property type="evidence" value="ECO:0007669"/>
    <property type="project" value="TreeGrafter"/>
</dbReference>
<dbReference type="InterPro" id="IPR040375">
    <property type="entry name" value="DGCR8"/>
</dbReference>
<evidence type="ECO:0000313" key="6">
    <source>
        <dbReference type="EMBL" id="KAG6948734.1"/>
    </source>
</evidence>
<feature type="compositionally biased region" description="Low complexity" evidence="2">
    <location>
        <begin position="40"/>
        <end position="63"/>
    </location>
</feature>
<dbReference type="VEuPathDB" id="FungiDB:PC110_g15388"/>
<accession>A0A8T1TZ89</accession>
<dbReference type="GO" id="GO:0031053">
    <property type="term" value="P:primary miRNA processing"/>
    <property type="evidence" value="ECO:0007669"/>
    <property type="project" value="InterPro"/>
</dbReference>
<dbReference type="PROSITE" id="PS50137">
    <property type="entry name" value="DS_RBD"/>
    <property type="match status" value="1"/>
</dbReference>
<keyword evidence="1" id="KW-0694">RNA-binding</keyword>
<dbReference type="SMART" id="SM00233">
    <property type="entry name" value="PH"/>
    <property type="match status" value="1"/>
</dbReference>
<gene>
    <name evidence="6" type="ORF">JG687_00015285</name>
</gene>
<dbReference type="PROSITE" id="PS50020">
    <property type="entry name" value="WW_DOMAIN_2"/>
    <property type="match status" value="1"/>
</dbReference>
<dbReference type="SMART" id="SM00456">
    <property type="entry name" value="WW"/>
    <property type="match status" value="1"/>
</dbReference>
<protein>
    <recommendedName>
        <fullName evidence="8">WW domain-containing protein</fullName>
    </recommendedName>
</protein>
<dbReference type="VEuPathDB" id="FungiDB:PC110_g15389"/>
<dbReference type="Pfam" id="PF00035">
    <property type="entry name" value="dsrm"/>
    <property type="match status" value="1"/>
</dbReference>
<evidence type="ECO:0000256" key="2">
    <source>
        <dbReference type="SAM" id="MobiDB-lite"/>
    </source>
</evidence>
<dbReference type="EMBL" id="JAENGZ010001338">
    <property type="protein sequence ID" value="KAG6948734.1"/>
    <property type="molecule type" value="Genomic_DNA"/>
</dbReference>
<dbReference type="OrthoDB" id="112668at2759"/>
<feature type="domain" description="DRBM" evidence="5">
    <location>
        <begin position="196"/>
        <end position="263"/>
    </location>
</feature>
<organism evidence="6 7">
    <name type="scientific">Phytophthora cactorum</name>
    <dbReference type="NCBI Taxonomy" id="29920"/>
    <lineage>
        <taxon>Eukaryota</taxon>
        <taxon>Sar</taxon>
        <taxon>Stramenopiles</taxon>
        <taxon>Oomycota</taxon>
        <taxon>Peronosporomycetes</taxon>
        <taxon>Peronosporales</taxon>
        <taxon>Peronosporaceae</taxon>
        <taxon>Phytophthora</taxon>
    </lineage>
</organism>
<dbReference type="InterPro" id="IPR001202">
    <property type="entry name" value="WW_dom"/>
</dbReference>
<dbReference type="PANTHER" id="PTHR13482:SF3">
    <property type="entry name" value="MICROPROCESSOR COMPLEX SUBUNIT DGCR8"/>
    <property type="match status" value="1"/>
</dbReference>
<dbReference type="FunFam" id="3.30.160.20:FF:000205">
    <property type="entry name" value="Uncharacterized protein"/>
    <property type="match status" value="1"/>
</dbReference>
<reference evidence="6" key="1">
    <citation type="submission" date="2021-01" db="EMBL/GenBank/DDBJ databases">
        <title>Phytophthora aleatoria, a newly-described species from Pinus radiata is distinct from Phytophthora cactorum isolates based on comparative genomics.</title>
        <authorList>
            <person name="Mcdougal R."/>
            <person name="Panda P."/>
            <person name="Williams N."/>
            <person name="Studholme D.J."/>
        </authorList>
    </citation>
    <scope>NUCLEOTIDE SEQUENCE</scope>
    <source>
        <strain evidence="6">NZFS 3830</strain>
    </source>
</reference>
<dbReference type="GO" id="GO:0070878">
    <property type="term" value="F:primary miRNA binding"/>
    <property type="evidence" value="ECO:0007669"/>
    <property type="project" value="TreeGrafter"/>
</dbReference>
<dbReference type="FunFam" id="2.20.70.10:FF:000087">
    <property type="entry name" value="PArtner of DroSHa (DRSH-1 interactor)"/>
    <property type="match status" value="1"/>
</dbReference>
<dbReference type="PROSITE" id="PS50003">
    <property type="entry name" value="PH_DOMAIN"/>
    <property type="match status" value="1"/>
</dbReference>
<dbReference type="GO" id="GO:0020037">
    <property type="term" value="F:heme binding"/>
    <property type="evidence" value="ECO:0007669"/>
    <property type="project" value="InterPro"/>
</dbReference>
<dbReference type="AlphaFoldDB" id="A0A8T1TZ89"/>
<dbReference type="GO" id="GO:0042802">
    <property type="term" value="F:identical protein binding"/>
    <property type="evidence" value="ECO:0007669"/>
    <property type="project" value="InterPro"/>
</dbReference>
<feature type="domain" description="PH" evidence="3">
    <location>
        <begin position="471"/>
        <end position="585"/>
    </location>
</feature>
<evidence type="ECO:0000313" key="7">
    <source>
        <dbReference type="Proteomes" id="UP000688947"/>
    </source>
</evidence>
<evidence type="ECO:0008006" key="8">
    <source>
        <dbReference type="Google" id="ProtNLM"/>
    </source>
</evidence>
<name>A0A8T1TZ89_9STRA</name>
<dbReference type="GO" id="GO:0070877">
    <property type="term" value="C:microprocessor complex"/>
    <property type="evidence" value="ECO:0007669"/>
    <property type="project" value="InterPro"/>
</dbReference>
<feature type="region of interest" description="Disordered" evidence="2">
    <location>
        <begin position="289"/>
        <end position="342"/>
    </location>
</feature>
<evidence type="ECO:0000256" key="1">
    <source>
        <dbReference type="PROSITE-ProRule" id="PRU00266"/>
    </source>
</evidence>
<dbReference type="PANTHER" id="PTHR13482">
    <property type="entry name" value="MICRORNA PROCESSOR COMPLEX SUBUNIT DGCR8"/>
    <property type="match status" value="1"/>
</dbReference>
<evidence type="ECO:0000259" key="5">
    <source>
        <dbReference type="PROSITE" id="PS50137"/>
    </source>
</evidence>
<evidence type="ECO:0000259" key="4">
    <source>
        <dbReference type="PROSITE" id="PS50020"/>
    </source>
</evidence>
<evidence type="ECO:0000259" key="3">
    <source>
        <dbReference type="PROSITE" id="PS50003"/>
    </source>
</evidence>
<dbReference type="InterPro" id="IPR014720">
    <property type="entry name" value="dsRBD_dom"/>
</dbReference>
<feature type="region of interest" description="Disordered" evidence="2">
    <location>
        <begin position="40"/>
        <end position="64"/>
    </location>
</feature>